<feature type="compositionally biased region" description="Basic and acidic residues" evidence="1">
    <location>
        <begin position="727"/>
        <end position="744"/>
    </location>
</feature>
<feature type="region of interest" description="Disordered" evidence="1">
    <location>
        <begin position="724"/>
        <end position="752"/>
    </location>
</feature>
<evidence type="ECO:0000256" key="1">
    <source>
        <dbReference type="SAM" id="MobiDB-lite"/>
    </source>
</evidence>
<sequence>MHCAVLRGQHATSGTSTYYIQCCFFYNPILAIAYLGKVDLLPANNPTVRVRGVPHPASLIQEIVLAILEEREKEGWTHPPSPCKVWRVEALGEEEEKGRNGVLKDDDDAESAFKRRGGQQQNNSIPLLLKELCLNKIYPQSLKRLQIALVSGRNNTSDESSHENCSMTLTNCSERICVHSPHAAVILATAWAFELFVKGVLLSVSWKQRWILLMAGRQAGIGMKDWVNNLQRSPKEEKQQKEAQAISMLEQAGSSNWRMKEEQPLDFAGPTTASSALSNNNRATQSTVASTHPSTTICQGCLEIKKEVQEMKQHFERNMQALINQVCAATGNEPGNTLASSSSTPRKNAVTPECPVALRPLPALPSPLLQWNPWLFPSLLQQTNPILPPNLQEQLQLGPIKRWNSSNLDRKCDSNGDAQIDPVSIDNNSDICSTSVSATTKSVISSTDNAAHVFASKLDSLSSLNPLLLQQQLLQQLVVNGQGHLGQSSSTQLHHIQQQTRQEQQSKQDHSTQLHLNSTNVVDQTLSCGIPAHLETLAGRNQQAHQHLVQQMLNSNQGSQNALVRQQRQHLTTASPCRKKPVSDDYVKFIRQKGISQSSISEIKIPVPQAYLSDPGFTPCSEEQIVHQFHQNRRCDDDVRKAMAFLSKMLAEKRVFGTKLMAQTTVAGPNHSTYKNLPEEGIHYIAYVCRKVMMHRIPNEDEFWEVFRDVTRKLAARCRRVRHSKKTRSEERDAKRLRESSAMEHHRHHHLQISTTGAVAVGNDTLKATAPLLSNLKGSATDTFNTALEHRLQVNEEHLKGIQSTPLQASFKPDTSVA</sequence>
<reference evidence="4" key="1">
    <citation type="submission" date="2016-06" db="UniProtKB">
        <authorList>
            <consortium name="WormBaseParasite"/>
        </authorList>
    </citation>
    <scope>IDENTIFICATION</scope>
</reference>
<evidence type="ECO:0000313" key="3">
    <source>
        <dbReference type="Proteomes" id="UP000271087"/>
    </source>
</evidence>
<accession>A0A182E295</accession>
<dbReference type="STRING" id="42157.A0A182E295"/>
<name>A0A182E295_ONCOC</name>
<protein>
    <submittedName>
        <fullName evidence="4">BEN domain-containing protein</fullName>
    </submittedName>
</protein>
<organism evidence="4">
    <name type="scientific">Onchocerca ochengi</name>
    <name type="common">Filarial nematode worm</name>
    <dbReference type="NCBI Taxonomy" id="42157"/>
    <lineage>
        <taxon>Eukaryota</taxon>
        <taxon>Metazoa</taxon>
        <taxon>Ecdysozoa</taxon>
        <taxon>Nematoda</taxon>
        <taxon>Chromadorea</taxon>
        <taxon>Rhabditida</taxon>
        <taxon>Spirurina</taxon>
        <taxon>Spiruromorpha</taxon>
        <taxon>Filarioidea</taxon>
        <taxon>Onchocercidae</taxon>
        <taxon>Onchocerca</taxon>
    </lineage>
</organism>
<feature type="region of interest" description="Disordered" evidence="1">
    <location>
        <begin position="271"/>
        <end position="290"/>
    </location>
</feature>
<dbReference type="WBParaSite" id="nOo.2.0.1.t02092-RA">
    <property type="protein sequence ID" value="nOo.2.0.1.t02092-RA"/>
    <property type="gene ID" value="nOo.2.0.1.g02092"/>
</dbReference>
<dbReference type="EMBL" id="UYRW01000304">
    <property type="protein sequence ID" value="VDK65556.1"/>
    <property type="molecule type" value="Genomic_DNA"/>
</dbReference>
<evidence type="ECO:0000313" key="2">
    <source>
        <dbReference type="EMBL" id="VDK65556.1"/>
    </source>
</evidence>
<feature type="compositionally biased region" description="Low complexity" evidence="1">
    <location>
        <begin position="485"/>
        <end position="503"/>
    </location>
</feature>
<proteinExistence type="predicted"/>
<dbReference type="Proteomes" id="UP000271087">
    <property type="component" value="Unassembled WGS sequence"/>
</dbReference>
<dbReference type="AlphaFoldDB" id="A0A182E295"/>
<reference evidence="2 3" key="2">
    <citation type="submission" date="2018-08" db="EMBL/GenBank/DDBJ databases">
        <authorList>
            <person name="Laetsch R D."/>
            <person name="Stevens L."/>
            <person name="Kumar S."/>
            <person name="Blaxter L. M."/>
        </authorList>
    </citation>
    <scope>NUCLEOTIDE SEQUENCE [LARGE SCALE GENOMIC DNA]</scope>
</reference>
<keyword evidence="3" id="KW-1185">Reference proteome</keyword>
<gene>
    <name evidence="2" type="ORF">NOO_LOCUS2092</name>
</gene>
<feature type="region of interest" description="Disordered" evidence="1">
    <location>
        <begin position="485"/>
        <end position="513"/>
    </location>
</feature>
<dbReference type="OrthoDB" id="5871770at2759"/>
<evidence type="ECO:0000313" key="4">
    <source>
        <dbReference type="WBParaSite" id="nOo.2.0.1.t02092-RA"/>
    </source>
</evidence>